<organism evidence="1 2">
    <name type="scientific">Noviherbaspirillum sedimenti</name>
    <dbReference type="NCBI Taxonomy" id="2320865"/>
    <lineage>
        <taxon>Bacteria</taxon>
        <taxon>Pseudomonadati</taxon>
        <taxon>Pseudomonadota</taxon>
        <taxon>Betaproteobacteria</taxon>
        <taxon>Burkholderiales</taxon>
        <taxon>Oxalobacteraceae</taxon>
        <taxon>Noviherbaspirillum</taxon>
    </lineage>
</organism>
<evidence type="ECO:0000313" key="2">
    <source>
        <dbReference type="Proteomes" id="UP000266327"/>
    </source>
</evidence>
<reference evidence="2" key="1">
    <citation type="submission" date="2018-09" db="EMBL/GenBank/DDBJ databases">
        <authorList>
            <person name="Zhu H."/>
        </authorList>
    </citation>
    <scope>NUCLEOTIDE SEQUENCE [LARGE SCALE GENOMIC DNA]</scope>
    <source>
        <strain evidence="2">K1S02-23</strain>
    </source>
</reference>
<dbReference type="InterPro" id="IPR014845">
    <property type="entry name" value="GYD/TTHA1554"/>
</dbReference>
<keyword evidence="2" id="KW-1185">Reference proteome</keyword>
<evidence type="ECO:0000313" key="1">
    <source>
        <dbReference type="EMBL" id="RJG02452.1"/>
    </source>
</evidence>
<dbReference type="RefSeq" id="WP_119785953.1">
    <property type="nucleotide sequence ID" value="NZ_QYUQ01000002.1"/>
</dbReference>
<protein>
    <submittedName>
        <fullName evidence="1">GYD domain-containing protein</fullName>
    </submittedName>
</protein>
<name>A0A3A3G7C1_9BURK</name>
<dbReference type="Pfam" id="PF08734">
    <property type="entry name" value="GYD"/>
    <property type="match status" value="1"/>
</dbReference>
<dbReference type="EMBL" id="QYUQ01000002">
    <property type="protein sequence ID" value="RJG02452.1"/>
    <property type="molecule type" value="Genomic_DNA"/>
</dbReference>
<sequence length="126" mass="13366">MPKYLIQANYVGDGISGLLKEGGSKRRAAVDALFKSMDGTVEAFYYAFGDTDVFIIGELPDNATASGLALRVNATGAAICKTTVLLTPAEIDEAVKKTAIYRPPGFEVDPNEVAKWDGEGGHLPSK</sequence>
<dbReference type="OrthoDB" id="9796147at2"/>
<dbReference type="Proteomes" id="UP000266327">
    <property type="component" value="Unassembled WGS sequence"/>
</dbReference>
<comment type="caution">
    <text evidence="1">The sequence shown here is derived from an EMBL/GenBank/DDBJ whole genome shotgun (WGS) entry which is preliminary data.</text>
</comment>
<gene>
    <name evidence="1" type="ORF">D3878_13405</name>
</gene>
<dbReference type="AlphaFoldDB" id="A0A3A3G7C1"/>
<accession>A0A3A3G7C1</accession>
<proteinExistence type="predicted"/>